<comment type="catalytic activity">
    <reaction evidence="4">
        <text>O-phospho-L-seryl-[protein] + H2O = L-seryl-[protein] + phosphate</text>
        <dbReference type="Rhea" id="RHEA:20629"/>
        <dbReference type="Rhea" id="RHEA-COMP:9863"/>
        <dbReference type="Rhea" id="RHEA-COMP:11604"/>
        <dbReference type="ChEBI" id="CHEBI:15377"/>
        <dbReference type="ChEBI" id="CHEBI:29999"/>
        <dbReference type="ChEBI" id="CHEBI:43474"/>
        <dbReference type="ChEBI" id="CHEBI:83421"/>
        <dbReference type="EC" id="3.1.3.16"/>
    </reaction>
</comment>
<keyword evidence="2" id="KW-0378">Hydrolase</keyword>
<evidence type="ECO:0000259" key="7">
    <source>
        <dbReference type="PROSITE" id="PS51746"/>
    </source>
</evidence>
<dbReference type="InterPro" id="IPR001932">
    <property type="entry name" value="PPM-type_phosphatase-like_dom"/>
</dbReference>
<evidence type="ECO:0000256" key="2">
    <source>
        <dbReference type="ARBA" id="ARBA00022801"/>
    </source>
</evidence>
<sequence length="492" mass="53515">MRERERERERARAPRPRSAIASRRSASAAVARRAGSRRRAAAPPWRGGGGGGGSGDSIGCVECLMGVMVTLGMGSCLPGEERGVWARVPAWRRQRRWAAGKRKGATMGVGARVEEELSRVPGRLVGNGESRAASLFTQQGRKGINQDAMIFWERFGSREDTAFCGVFDGHGPFGHLVAGKVRDILPLMLSANIKMERSRSASSKGTTSVCQDEASRGSGESEARVAGEEALETLAKSILTSFRIMDKELSLRRNINSFVSGTTAVTLIKQGEDLLIGNLGDSRAVLGTRDQRNRLTAVQLTVDLKPDLPAELERIKRCKGRVFPFKGEPHVARLWRPNHASPGLAMARAFGDFCLKDCGLISVPEIYYRRITERDEFIVLATDGVWEVLSNREVVKIVASAPNRASAARHIVEAANRAWSLKLPNNMTDDCTAVCLYLNTDNTTTTTTTDSSNPVNNNEIVLLNANGTLSNDVNGNPTEKPSASHSSSRRSE</sequence>
<dbReference type="GO" id="GO:0004722">
    <property type="term" value="F:protein serine/threonine phosphatase activity"/>
    <property type="evidence" value="ECO:0007669"/>
    <property type="project" value="UniProtKB-EC"/>
</dbReference>
<feature type="domain" description="PPM-type phosphatase" evidence="7">
    <location>
        <begin position="132"/>
        <end position="438"/>
    </location>
</feature>
<evidence type="ECO:0000313" key="9">
    <source>
        <dbReference type="Proteomes" id="UP000092600"/>
    </source>
</evidence>
<dbReference type="Proteomes" id="UP000092600">
    <property type="component" value="Unassembled WGS sequence"/>
</dbReference>
<dbReference type="PROSITE" id="PS51746">
    <property type="entry name" value="PPM_2"/>
    <property type="match status" value="1"/>
</dbReference>
<dbReference type="EC" id="3.1.3.16" evidence="1"/>
<comment type="catalytic activity">
    <reaction evidence="5">
        <text>O-phospho-L-threonyl-[protein] + H2O = L-threonyl-[protein] + phosphate</text>
        <dbReference type="Rhea" id="RHEA:47004"/>
        <dbReference type="Rhea" id="RHEA-COMP:11060"/>
        <dbReference type="Rhea" id="RHEA-COMP:11605"/>
        <dbReference type="ChEBI" id="CHEBI:15377"/>
        <dbReference type="ChEBI" id="CHEBI:30013"/>
        <dbReference type="ChEBI" id="CHEBI:43474"/>
        <dbReference type="ChEBI" id="CHEBI:61977"/>
        <dbReference type="EC" id="3.1.3.16"/>
    </reaction>
</comment>
<dbReference type="CDD" id="cd00143">
    <property type="entry name" value="PP2Cc"/>
    <property type="match status" value="1"/>
</dbReference>
<evidence type="ECO:0000256" key="6">
    <source>
        <dbReference type="SAM" id="MobiDB-lite"/>
    </source>
</evidence>
<name>A0A199VS48_ANACO</name>
<protein>
    <recommendedName>
        <fullName evidence="1">protein-serine/threonine phosphatase</fullName>
        <ecNumber evidence="1">3.1.3.16</ecNumber>
    </recommendedName>
</protein>
<feature type="region of interest" description="Disordered" evidence="6">
    <location>
        <begin position="196"/>
        <end position="224"/>
    </location>
</feature>
<evidence type="ECO:0000256" key="1">
    <source>
        <dbReference type="ARBA" id="ARBA00013081"/>
    </source>
</evidence>
<dbReference type="InterPro" id="IPR015655">
    <property type="entry name" value="PP2C"/>
</dbReference>
<reference evidence="8 9" key="1">
    <citation type="journal article" date="2016" name="DNA Res.">
        <title>The draft genome of MD-2 pineapple using hybrid error correction of long reads.</title>
        <authorList>
            <person name="Redwan R.M."/>
            <person name="Saidin A."/>
            <person name="Kumar S.V."/>
        </authorList>
    </citation>
    <scope>NUCLEOTIDE SEQUENCE [LARGE SCALE GENOMIC DNA]</scope>
    <source>
        <strain evidence="9">cv. MD2</strain>
        <tissue evidence="8">Leaf</tissue>
    </source>
</reference>
<evidence type="ECO:0000256" key="4">
    <source>
        <dbReference type="ARBA" id="ARBA00047761"/>
    </source>
</evidence>
<feature type="region of interest" description="Disordered" evidence="6">
    <location>
        <begin position="1"/>
        <end position="53"/>
    </location>
</feature>
<dbReference type="Pfam" id="PF00481">
    <property type="entry name" value="PP2C"/>
    <property type="match status" value="1"/>
</dbReference>
<feature type="compositionally biased region" description="Basic and acidic residues" evidence="6">
    <location>
        <begin position="213"/>
        <end position="224"/>
    </location>
</feature>
<keyword evidence="3" id="KW-0904">Protein phosphatase</keyword>
<evidence type="ECO:0000256" key="3">
    <source>
        <dbReference type="ARBA" id="ARBA00022912"/>
    </source>
</evidence>
<dbReference type="SUPFAM" id="SSF81606">
    <property type="entry name" value="PP2C-like"/>
    <property type="match status" value="1"/>
</dbReference>
<feature type="compositionally biased region" description="Polar residues" evidence="6">
    <location>
        <begin position="467"/>
        <end position="481"/>
    </location>
</feature>
<feature type="region of interest" description="Disordered" evidence="6">
    <location>
        <begin position="467"/>
        <end position="492"/>
    </location>
</feature>
<feature type="compositionally biased region" description="Polar residues" evidence="6">
    <location>
        <begin position="200"/>
        <end position="210"/>
    </location>
</feature>
<feature type="compositionally biased region" description="Basic and acidic residues" evidence="6">
    <location>
        <begin position="1"/>
        <end position="12"/>
    </location>
</feature>
<evidence type="ECO:0000313" key="8">
    <source>
        <dbReference type="EMBL" id="OAY79746.1"/>
    </source>
</evidence>
<dbReference type="AlphaFoldDB" id="A0A199VS48"/>
<dbReference type="Gene3D" id="3.60.40.10">
    <property type="entry name" value="PPM-type phosphatase domain"/>
    <property type="match status" value="1"/>
</dbReference>
<feature type="compositionally biased region" description="Low complexity" evidence="6">
    <location>
        <begin position="16"/>
        <end position="33"/>
    </location>
</feature>
<organism evidence="8 9">
    <name type="scientific">Ananas comosus</name>
    <name type="common">Pineapple</name>
    <name type="synonym">Ananas ananas</name>
    <dbReference type="NCBI Taxonomy" id="4615"/>
    <lineage>
        <taxon>Eukaryota</taxon>
        <taxon>Viridiplantae</taxon>
        <taxon>Streptophyta</taxon>
        <taxon>Embryophyta</taxon>
        <taxon>Tracheophyta</taxon>
        <taxon>Spermatophyta</taxon>
        <taxon>Magnoliopsida</taxon>
        <taxon>Liliopsida</taxon>
        <taxon>Poales</taxon>
        <taxon>Bromeliaceae</taxon>
        <taxon>Bromelioideae</taxon>
        <taxon>Ananas</taxon>
    </lineage>
</organism>
<dbReference type="SMART" id="SM00332">
    <property type="entry name" value="PP2Cc"/>
    <property type="match status" value="1"/>
</dbReference>
<evidence type="ECO:0000256" key="5">
    <source>
        <dbReference type="ARBA" id="ARBA00048336"/>
    </source>
</evidence>
<proteinExistence type="predicted"/>
<accession>A0A199VS48</accession>
<gene>
    <name evidence="8" type="ORF">ACMD2_17901</name>
</gene>
<comment type="caution">
    <text evidence="8">The sequence shown here is derived from an EMBL/GenBank/DDBJ whole genome shotgun (WGS) entry which is preliminary data.</text>
</comment>
<dbReference type="EMBL" id="LSRQ01001020">
    <property type="protein sequence ID" value="OAY79746.1"/>
    <property type="molecule type" value="Genomic_DNA"/>
</dbReference>
<dbReference type="PANTHER" id="PTHR47992">
    <property type="entry name" value="PROTEIN PHOSPHATASE"/>
    <property type="match status" value="1"/>
</dbReference>
<dbReference type="InterPro" id="IPR036457">
    <property type="entry name" value="PPM-type-like_dom_sf"/>
</dbReference>
<dbReference type="STRING" id="4615.A0A199VS48"/>